<accession>A0A1Q5PU71</accession>
<evidence type="ECO:0000256" key="1">
    <source>
        <dbReference type="SAM" id="Phobius"/>
    </source>
</evidence>
<reference evidence="3" key="1">
    <citation type="submission" date="2016-12" db="EMBL/GenBank/DDBJ databases">
        <authorList>
            <person name="Meng X."/>
        </authorList>
    </citation>
    <scope>NUCLEOTIDE SEQUENCE [LARGE SCALE GENOMIC DNA]</scope>
    <source>
        <strain evidence="3">DSM 20732</strain>
    </source>
</reference>
<comment type="caution">
    <text evidence="2">The sequence shown here is derived from an EMBL/GenBank/DDBJ whole genome shotgun (WGS) entry which is preliminary data.</text>
</comment>
<feature type="transmembrane region" description="Helical" evidence="1">
    <location>
        <begin position="75"/>
        <end position="94"/>
    </location>
</feature>
<feature type="transmembrane region" description="Helical" evidence="1">
    <location>
        <begin position="157"/>
        <end position="176"/>
    </location>
</feature>
<evidence type="ECO:0008006" key="4">
    <source>
        <dbReference type="Google" id="ProtNLM"/>
    </source>
</evidence>
<proteinExistence type="predicted"/>
<dbReference type="OrthoDB" id="2380563at2"/>
<evidence type="ECO:0000313" key="2">
    <source>
        <dbReference type="EMBL" id="OKL51123.1"/>
    </source>
</evidence>
<dbReference type="InParanoid" id="A0A1Q5PU71"/>
<feature type="transmembrane region" description="Helical" evidence="1">
    <location>
        <begin position="221"/>
        <end position="241"/>
    </location>
</feature>
<keyword evidence="1" id="KW-1133">Transmembrane helix</keyword>
<dbReference type="STRING" id="52770.BSZ40_09465"/>
<name>A0A1Q5PU71_9ACTO</name>
<feature type="transmembrane region" description="Helical" evidence="1">
    <location>
        <begin position="20"/>
        <end position="39"/>
    </location>
</feature>
<feature type="transmembrane region" description="Helical" evidence="1">
    <location>
        <begin position="188"/>
        <end position="209"/>
    </location>
</feature>
<evidence type="ECO:0000313" key="3">
    <source>
        <dbReference type="Proteomes" id="UP000185612"/>
    </source>
</evidence>
<feature type="transmembrane region" description="Helical" evidence="1">
    <location>
        <begin position="253"/>
        <end position="271"/>
    </location>
</feature>
<dbReference type="InterPro" id="IPR025576">
    <property type="entry name" value="YwiC"/>
</dbReference>
<keyword evidence="1" id="KW-0472">Membrane</keyword>
<gene>
    <name evidence="2" type="ORF">BSZ40_09465</name>
</gene>
<dbReference type="Pfam" id="PF14256">
    <property type="entry name" value="YwiC"/>
    <property type="match status" value="1"/>
</dbReference>
<dbReference type="EMBL" id="MQVS01000010">
    <property type="protein sequence ID" value="OKL51123.1"/>
    <property type="molecule type" value="Genomic_DNA"/>
</dbReference>
<keyword evidence="1" id="KW-0812">Transmembrane</keyword>
<organism evidence="2 3">
    <name type="scientific">Buchananella hordeovulneris</name>
    <dbReference type="NCBI Taxonomy" id="52770"/>
    <lineage>
        <taxon>Bacteria</taxon>
        <taxon>Bacillati</taxon>
        <taxon>Actinomycetota</taxon>
        <taxon>Actinomycetes</taxon>
        <taxon>Actinomycetales</taxon>
        <taxon>Actinomycetaceae</taxon>
        <taxon>Buchananella</taxon>
    </lineage>
</organism>
<sequence>MLVVPPLLGMLHGGGSWRHLPLFVAWFVGYLAFHAWTLWFKTKAPRRAQYLPPLLTYGTVSALATAVTLVSAPGLLGWAVAFGPLFGLAIGEVWRHAERSLLSGFATVLAAGLLTPIAVSVSPAASAELAAPPTAGPGWTQWLTHQLGFPGLGMSPSGWLITALLTGYFLGTVLHVKALIRKRRSRGHFAASVVWHVAMLGTVVLLALVPGLVVGVGSGPLWGQVAVWLLLTGRAAIMPARQHRGNKPFSPRFIGLLEMGATLLVTGTLLLF</sequence>
<dbReference type="AlphaFoldDB" id="A0A1Q5PU71"/>
<feature type="transmembrane region" description="Helical" evidence="1">
    <location>
        <begin position="101"/>
        <end position="119"/>
    </location>
</feature>
<feature type="transmembrane region" description="Helical" evidence="1">
    <location>
        <begin position="51"/>
        <end position="69"/>
    </location>
</feature>
<protein>
    <recommendedName>
        <fullName evidence="4">YwiC-like family protein</fullName>
    </recommendedName>
</protein>
<keyword evidence="3" id="KW-1185">Reference proteome</keyword>
<dbReference type="Proteomes" id="UP000185612">
    <property type="component" value="Unassembled WGS sequence"/>
</dbReference>